<dbReference type="EMBL" id="BART01026419">
    <property type="protein sequence ID" value="GAG96683.1"/>
    <property type="molecule type" value="Genomic_DNA"/>
</dbReference>
<accession>X1CKD5</accession>
<proteinExistence type="predicted"/>
<evidence type="ECO:0000313" key="1">
    <source>
        <dbReference type="EMBL" id="GAG96683.1"/>
    </source>
</evidence>
<gene>
    <name evidence="1" type="ORF">S01H4_47136</name>
</gene>
<protein>
    <submittedName>
        <fullName evidence="1">Uncharacterized protein</fullName>
    </submittedName>
</protein>
<reference evidence="1" key="1">
    <citation type="journal article" date="2014" name="Front. Microbiol.">
        <title>High frequency of phylogenetically diverse reductive dehalogenase-homologous genes in deep subseafloor sedimentary metagenomes.</title>
        <authorList>
            <person name="Kawai M."/>
            <person name="Futagami T."/>
            <person name="Toyoda A."/>
            <person name="Takaki Y."/>
            <person name="Nishi S."/>
            <person name="Hori S."/>
            <person name="Arai W."/>
            <person name="Tsubouchi T."/>
            <person name="Morono Y."/>
            <person name="Uchiyama I."/>
            <person name="Ito T."/>
            <person name="Fujiyama A."/>
            <person name="Inagaki F."/>
            <person name="Takami H."/>
        </authorList>
    </citation>
    <scope>NUCLEOTIDE SEQUENCE</scope>
    <source>
        <strain evidence="1">Expedition CK06-06</strain>
    </source>
</reference>
<dbReference type="AlphaFoldDB" id="X1CKD5"/>
<sequence>MAFQITEATWLAQQSLRVGNVLKSQMKHNQSYTAAQLVTLITDVFPTDTYTPAELITLRDALVSDGVIEIV</sequence>
<comment type="caution">
    <text evidence="1">The sequence shown here is derived from an EMBL/GenBank/DDBJ whole genome shotgun (WGS) entry which is preliminary data.</text>
</comment>
<name>X1CKD5_9ZZZZ</name>
<organism evidence="1">
    <name type="scientific">marine sediment metagenome</name>
    <dbReference type="NCBI Taxonomy" id="412755"/>
    <lineage>
        <taxon>unclassified sequences</taxon>
        <taxon>metagenomes</taxon>
        <taxon>ecological metagenomes</taxon>
    </lineage>
</organism>